<dbReference type="AlphaFoldDB" id="A0A5C3ME24"/>
<dbReference type="Proteomes" id="UP000308652">
    <property type="component" value="Unassembled WGS sequence"/>
</dbReference>
<accession>A0A5C3ME24</accession>
<keyword evidence="3" id="KW-1185">Reference proteome</keyword>
<protein>
    <recommendedName>
        <fullName evidence="1">LYC1 C-terminal domain-containing protein</fullName>
    </recommendedName>
</protein>
<reference evidence="2 3" key="1">
    <citation type="journal article" date="2019" name="Nat. Ecol. Evol.">
        <title>Megaphylogeny resolves global patterns of mushroom evolution.</title>
        <authorList>
            <person name="Varga T."/>
            <person name="Krizsan K."/>
            <person name="Foldi C."/>
            <person name="Dima B."/>
            <person name="Sanchez-Garcia M."/>
            <person name="Sanchez-Ramirez S."/>
            <person name="Szollosi G.J."/>
            <person name="Szarkandi J.G."/>
            <person name="Papp V."/>
            <person name="Albert L."/>
            <person name="Andreopoulos W."/>
            <person name="Angelini C."/>
            <person name="Antonin V."/>
            <person name="Barry K.W."/>
            <person name="Bougher N.L."/>
            <person name="Buchanan P."/>
            <person name="Buyck B."/>
            <person name="Bense V."/>
            <person name="Catcheside P."/>
            <person name="Chovatia M."/>
            <person name="Cooper J."/>
            <person name="Damon W."/>
            <person name="Desjardin D."/>
            <person name="Finy P."/>
            <person name="Geml J."/>
            <person name="Haridas S."/>
            <person name="Hughes K."/>
            <person name="Justo A."/>
            <person name="Karasinski D."/>
            <person name="Kautmanova I."/>
            <person name="Kiss B."/>
            <person name="Kocsube S."/>
            <person name="Kotiranta H."/>
            <person name="LaButti K.M."/>
            <person name="Lechner B.E."/>
            <person name="Liimatainen K."/>
            <person name="Lipzen A."/>
            <person name="Lukacs Z."/>
            <person name="Mihaltcheva S."/>
            <person name="Morgado L.N."/>
            <person name="Niskanen T."/>
            <person name="Noordeloos M.E."/>
            <person name="Ohm R.A."/>
            <person name="Ortiz-Santana B."/>
            <person name="Ovrebo C."/>
            <person name="Racz N."/>
            <person name="Riley R."/>
            <person name="Savchenko A."/>
            <person name="Shiryaev A."/>
            <person name="Soop K."/>
            <person name="Spirin V."/>
            <person name="Szebenyi C."/>
            <person name="Tomsovsky M."/>
            <person name="Tulloss R.E."/>
            <person name="Uehling J."/>
            <person name="Grigoriev I.V."/>
            <person name="Vagvolgyi C."/>
            <person name="Papp T."/>
            <person name="Martin F.M."/>
            <person name="Miettinen O."/>
            <person name="Hibbett D.S."/>
            <person name="Nagy L.G."/>
        </authorList>
    </citation>
    <scope>NUCLEOTIDE SEQUENCE [LARGE SCALE GENOMIC DNA]</scope>
    <source>
        <strain evidence="2 3">CBS 166.37</strain>
    </source>
</reference>
<evidence type="ECO:0000313" key="2">
    <source>
        <dbReference type="EMBL" id="TFK39381.1"/>
    </source>
</evidence>
<name>A0A5C3ME24_9AGAR</name>
<sequence length="398" mass="44873">MFELDSLSLFPATPEQTIKARLQAAEEWGNEMSAEEFLERDAFIAQCEVATNGRMRQWILAPRNAPETLDFLCSCLTFRREAVVVLKSSTDNILDLASQEVTGYGVAGVVTPVRNRGNGYARHMMRLLHWIIASRDLLPSVFPEEWGAPPPATEGFGDGRFSVLWTDVGEKFYRGCGTLPGTSDGWTVAPYSTIVWDLHERRKSVHGPSLFWSWLDEIAVSEHWKADSQMIQEDLLSTAKSLSVSNEHIVFAFLPSKGLAEFPHKRAQLFWQKLSPSTLHWGIALKDSEPAGKIGKTFASWTLELYPGAPKTLFITRLRAQEHDFEDLMRAVIKYAEDIGMQSIEVWNLSSEFQNTAKHLGAKAVQRADTVPAFKWYGAESSYEVNWLANEKFCWCAS</sequence>
<feature type="domain" description="LYC1 C-terminal" evidence="1">
    <location>
        <begin position="212"/>
        <end position="396"/>
    </location>
</feature>
<dbReference type="PANTHER" id="PTHR34815:SF2">
    <property type="entry name" value="N-ACETYLTRANSFERASE DOMAIN-CONTAINING PROTEIN"/>
    <property type="match status" value="1"/>
</dbReference>
<evidence type="ECO:0000259" key="1">
    <source>
        <dbReference type="Pfam" id="PF22998"/>
    </source>
</evidence>
<evidence type="ECO:0000313" key="3">
    <source>
        <dbReference type="Proteomes" id="UP000308652"/>
    </source>
</evidence>
<dbReference type="STRING" id="68775.A0A5C3ME24"/>
<dbReference type="OrthoDB" id="2020070at2759"/>
<dbReference type="InterPro" id="IPR053013">
    <property type="entry name" value="LAT"/>
</dbReference>
<dbReference type="EMBL" id="ML213599">
    <property type="protein sequence ID" value="TFK39381.1"/>
    <property type="molecule type" value="Genomic_DNA"/>
</dbReference>
<dbReference type="PANTHER" id="PTHR34815">
    <property type="entry name" value="LYSINE ACETYLTRANSFERASE"/>
    <property type="match status" value="1"/>
</dbReference>
<gene>
    <name evidence="2" type="ORF">BDQ12DRAFT_704932</name>
</gene>
<dbReference type="Pfam" id="PF22998">
    <property type="entry name" value="GNAT_LYC1-like"/>
    <property type="match status" value="1"/>
</dbReference>
<dbReference type="InterPro" id="IPR055100">
    <property type="entry name" value="GNAT_LYC1-like"/>
</dbReference>
<proteinExistence type="predicted"/>
<organism evidence="2 3">
    <name type="scientific">Crucibulum laeve</name>
    <dbReference type="NCBI Taxonomy" id="68775"/>
    <lineage>
        <taxon>Eukaryota</taxon>
        <taxon>Fungi</taxon>
        <taxon>Dikarya</taxon>
        <taxon>Basidiomycota</taxon>
        <taxon>Agaricomycotina</taxon>
        <taxon>Agaricomycetes</taxon>
        <taxon>Agaricomycetidae</taxon>
        <taxon>Agaricales</taxon>
        <taxon>Agaricineae</taxon>
        <taxon>Nidulariaceae</taxon>
        <taxon>Crucibulum</taxon>
    </lineage>
</organism>